<dbReference type="Proteomes" id="UP001501842">
    <property type="component" value="Unassembled WGS sequence"/>
</dbReference>
<organism evidence="2 3">
    <name type="scientific">Actinocorallia aurantiaca</name>
    <dbReference type="NCBI Taxonomy" id="46204"/>
    <lineage>
        <taxon>Bacteria</taxon>
        <taxon>Bacillati</taxon>
        <taxon>Actinomycetota</taxon>
        <taxon>Actinomycetes</taxon>
        <taxon>Streptosporangiales</taxon>
        <taxon>Thermomonosporaceae</taxon>
        <taxon>Actinocorallia</taxon>
    </lineage>
</organism>
<comment type="caution">
    <text evidence="2">The sequence shown here is derived from an EMBL/GenBank/DDBJ whole genome shotgun (WGS) entry which is preliminary data.</text>
</comment>
<evidence type="ECO:0000313" key="2">
    <source>
        <dbReference type="EMBL" id="GAA2721097.1"/>
    </source>
</evidence>
<gene>
    <name evidence="2" type="ORF">GCM10010439_10550</name>
</gene>
<protein>
    <submittedName>
        <fullName evidence="2">Uncharacterized protein</fullName>
    </submittedName>
</protein>
<evidence type="ECO:0000256" key="1">
    <source>
        <dbReference type="SAM" id="MobiDB-lite"/>
    </source>
</evidence>
<evidence type="ECO:0000313" key="3">
    <source>
        <dbReference type="Proteomes" id="UP001501842"/>
    </source>
</evidence>
<keyword evidence="3" id="KW-1185">Reference proteome</keyword>
<feature type="compositionally biased region" description="Basic and acidic residues" evidence="1">
    <location>
        <begin position="22"/>
        <end position="35"/>
    </location>
</feature>
<proteinExistence type="predicted"/>
<accession>A0ABP6GEB1</accession>
<dbReference type="EMBL" id="BAAATZ010000003">
    <property type="protein sequence ID" value="GAA2721097.1"/>
    <property type="molecule type" value="Genomic_DNA"/>
</dbReference>
<name>A0ABP6GEB1_9ACTN</name>
<feature type="region of interest" description="Disordered" evidence="1">
    <location>
        <begin position="1"/>
        <end position="51"/>
    </location>
</feature>
<reference evidence="3" key="1">
    <citation type="journal article" date="2019" name="Int. J. Syst. Evol. Microbiol.">
        <title>The Global Catalogue of Microorganisms (GCM) 10K type strain sequencing project: providing services to taxonomists for standard genome sequencing and annotation.</title>
        <authorList>
            <consortium name="The Broad Institute Genomics Platform"/>
            <consortium name="The Broad Institute Genome Sequencing Center for Infectious Disease"/>
            <person name="Wu L."/>
            <person name="Ma J."/>
        </authorList>
    </citation>
    <scope>NUCLEOTIDE SEQUENCE [LARGE SCALE GENOMIC DNA]</scope>
    <source>
        <strain evidence="3">JCM 8201</strain>
    </source>
</reference>
<sequence length="73" mass="8208">MGDADQDHQPGFGDLPDDPAVDPDRRLTDPLDHRTHGLSLARPEDQPTGKVRRLGSVVDELKVILFRRVEVLR</sequence>